<sequence length="72" mass="8462">MKKRIIFDGNVRQVTEHRMVGRRTLMTDSTHITTNANKNKFVHKFKKEKTKFCIDELEAAVVEDCDAHEKKN</sequence>
<proteinExistence type="predicted"/>
<evidence type="ECO:0000313" key="1">
    <source>
        <dbReference type="EMBL" id="MBN9901539.1"/>
    </source>
</evidence>
<dbReference type="EMBL" id="VIXF01000008">
    <property type="protein sequence ID" value="MBN9901539.1"/>
    <property type="molecule type" value="Genomic_DNA"/>
</dbReference>
<accession>A0AAW4I295</accession>
<protein>
    <submittedName>
        <fullName evidence="1">Uncharacterized protein</fullName>
    </submittedName>
</protein>
<reference evidence="1" key="2">
    <citation type="journal article" date="2021" name="J. Invertebr. Pathol.">
        <title>Molecular characterization of a Bacillus thuringiensis strain from Argentina, toxic against Lepidoptera and Coleoptera, based on its whole-genome and Cry protein analysis.</title>
        <authorList>
            <person name="Nicolas Lazarte J."/>
            <person name="Pia Valacco M."/>
            <person name="Moreno S."/>
            <person name="Salerno G.L."/>
            <person name="Beron C.M."/>
        </authorList>
    </citation>
    <scope>NUCLEOTIDE SEQUENCE</scope>
    <source>
        <strain evidence="1">FCC7</strain>
    </source>
</reference>
<gene>
    <name evidence="1" type="ORF">FME64_30180</name>
</gene>
<comment type="caution">
    <text evidence="1">The sequence shown here is derived from an EMBL/GenBank/DDBJ whole genome shotgun (WGS) entry which is preliminary data.</text>
</comment>
<dbReference type="Proteomes" id="UP000775627">
    <property type="component" value="Unassembled WGS sequence"/>
</dbReference>
<dbReference type="AlphaFoldDB" id="A0AAW4I295"/>
<evidence type="ECO:0000313" key="2">
    <source>
        <dbReference type="Proteomes" id="UP000775627"/>
    </source>
</evidence>
<organism evidence="1 2">
    <name type="scientific">Bacillus thuringiensis</name>
    <dbReference type="NCBI Taxonomy" id="1428"/>
    <lineage>
        <taxon>Bacteria</taxon>
        <taxon>Bacillati</taxon>
        <taxon>Bacillota</taxon>
        <taxon>Bacilli</taxon>
        <taxon>Bacillales</taxon>
        <taxon>Bacillaceae</taxon>
        <taxon>Bacillus</taxon>
        <taxon>Bacillus cereus group</taxon>
    </lineage>
</organism>
<reference evidence="1" key="1">
    <citation type="submission" date="2019-07" db="EMBL/GenBank/DDBJ databases">
        <authorList>
            <person name="Lazarte J.N."/>
            <person name="Poliero A."/>
            <person name="Beron C."/>
        </authorList>
    </citation>
    <scope>NUCLEOTIDE SEQUENCE</scope>
    <source>
        <strain evidence="1">FCC7</strain>
    </source>
</reference>
<name>A0AAW4I295_BACTU</name>